<keyword evidence="1" id="KW-0812">Transmembrane</keyword>
<sequence length="206" mass="21071">MSDSTATGTSASAANFSWRIIDIVTAAVLGIAVGFIFVVWNVIGGAGYDAVNALTPGLGGLVAGVWFLGGPLGAYIIRKPGAAVFVEVLAASVSALIGNQWGISTLYSGLAQGFGAELIFLLLAYRRFNAATVIISGLLAGVGAWTFELFTGNLAKTAQFNVIYLISNALSGAILAGVLAVFLTKALAATGALDRFAAGRERHGEI</sequence>
<evidence type="ECO:0000256" key="1">
    <source>
        <dbReference type="SAM" id="Phobius"/>
    </source>
</evidence>
<feature type="transmembrane region" description="Helical" evidence="1">
    <location>
        <begin position="132"/>
        <end position="150"/>
    </location>
</feature>
<reference evidence="2 3" key="1">
    <citation type="submission" date="2013-10" db="EMBL/GenBank/DDBJ databases">
        <title>Complete genome sequence of Corynebacterium lactis DSM 45799(T), isolated from raw cow milk.</title>
        <authorList>
            <person name="Ruckert C."/>
            <person name="Albersmeier A."/>
            <person name="Lipski A."/>
            <person name="Kalinowski J."/>
        </authorList>
    </citation>
    <scope>NUCLEOTIDE SEQUENCE [LARGE SCALE GENOMIC DNA]</scope>
    <source>
        <strain evidence="2 3">RW2-5</strain>
    </source>
</reference>
<dbReference type="EMBL" id="CP006841">
    <property type="protein sequence ID" value="ALA67025.1"/>
    <property type="molecule type" value="Genomic_DNA"/>
</dbReference>
<feature type="transmembrane region" description="Helical" evidence="1">
    <location>
        <begin position="20"/>
        <end position="43"/>
    </location>
</feature>
<dbReference type="AlphaFoldDB" id="A0A0K2GZ12"/>
<gene>
    <name evidence="2" type="ORF">CLAC_04120</name>
</gene>
<dbReference type="PATRIC" id="fig|1408189.4.peg.823"/>
<proteinExistence type="predicted"/>
<keyword evidence="1" id="KW-0472">Membrane</keyword>
<dbReference type="Proteomes" id="UP000058446">
    <property type="component" value="Chromosome"/>
</dbReference>
<name>A0A0K2GZ12_9CORY</name>
<organism evidence="2 3">
    <name type="scientific">Corynebacterium lactis RW2-5</name>
    <dbReference type="NCBI Taxonomy" id="1408189"/>
    <lineage>
        <taxon>Bacteria</taxon>
        <taxon>Bacillati</taxon>
        <taxon>Actinomycetota</taxon>
        <taxon>Actinomycetes</taxon>
        <taxon>Mycobacteriales</taxon>
        <taxon>Corynebacteriaceae</taxon>
        <taxon>Corynebacterium</taxon>
    </lineage>
</organism>
<dbReference type="InterPro" id="IPR017195">
    <property type="entry name" value="ABC_thiamin-permease_prd"/>
</dbReference>
<protein>
    <submittedName>
        <fullName evidence="2">Membrane protein</fullName>
    </submittedName>
</protein>
<dbReference type="PIRSF" id="PIRSF037394">
    <property type="entry name" value="ABC_thiamine-permease_YkoE_prd"/>
    <property type="match status" value="1"/>
</dbReference>
<dbReference type="KEGG" id="clw:CLAC_04120"/>
<dbReference type="OrthoDB" id="8017424at2"/>
<feature type="transmembrane region" description="Helical" evidence="1">
    <location>
        <begin position="55"/>
        <end position="77"/>
    </location>
</feature>
<evidence type="ECO:0000313" key="3">
    <source>
        <dbReference type="Proteomes" id="UP000058446"/>
    </source>
</evidence>
<feature type="transmembrane region" description="Helical" evidence="1">
    <location>
        <begin position="162"/>
        <end position="183"/>
    </location>
</feature>
<keyword evidence="3" id="KW-1185">Reference proteome</keyword>
<feature type="transmembrane region" description="Helical" evidence="1">
    <location>
        <begin position="109"/>
        <end position="125"/>
    </location>
</feature>
<dbReference type="STRING" id="1408189.CLAC_04120"/>
<accession>A0A0K2GZ12</accession>
<dbReference type="RefSeq" id="WP_053411806.1">
    <property type="nucleotide sequence ID" value="NZ_CP006841.1"/>
</dbReference>
<evidence type="ECO:0000313" key="2">
    <source>
        <dbReference type="EMBL" id="ALA67025.1"/>
    </source>
</evidence>
<dbReference type="Pfam" id="PF09819">
    <property type="entry name" value="ABC_cobalt"/>
    <property type="match status" value="1"/>
</dbReference>
<keyword evidence="1" id="KW-1133">Transmembrane helix</keyword>